<dbReference type="PIRSF" id="PIRSF006060">
    <property type="entry name" value="AA_transporter"/>
    <property type="match status" value="1"/>
</dbReference>
<feature type="transmembrane region" description="Helical" evidence="6">
    <location>
        <begin position="59"/>
        <end position="80"/>
    </location>
</feature>
<dbReference type="GO" id="GO:0016020">
    <property type="term" value="C:membrane"/>
    <property type="evidence" value="ECO:0007669"/>
    <property type="project" value="UniProtKB-SubCell"/>
</dbReference>
<organism evidence="7 8">
    <name type="scientific">Caulobacter mirabilis</name>
    <dbReference type="NCBI Taxonomy" id="69666"/>
    <lineage>
        <taxon>Bacteria</taxon>
        <taxon>Pseudomonadati</taxon>
        <taxon>Pseudomonadota</taxon>
        <taxon>Alphaproteobacteria</taxon>
        <taxon>Caulobacterales</taxon>
        <taxon>Caulobacteraceae</taxon>
        <taxon>Caulobacter</taxon>
    </lineage>
</organism>
<evidence type="ECO:0000313" key="7">
    <source>
        <dbReference type="EMBL" id="ATQ44540.1"/>
    </source>
</evidence>
<feature type="transmembrane region" description="Helical" evidence="6">
    <location>
        <begin position="307"/>
        <end position="330"/>
    </location>
</feature>
<evidence type="ECO:0000256" key="2">
    <source>
        <dbReference type="ARBA" id="ARBA00022448"/>
    </source>
</evidence>
<feature type="transmembrane region" description="Helical" evidence="6">
    <location>
        <begin position="149"/>
        <end position="172"/>
    </location>
</feature>
<feature type="transmembrane region" description="Helical" evidence="6">
    <location>
        <begin position="28"/>
        <end position="47"/>
    </location>
</feature>
<comment type="subcellular location">
    <subcellularLocation>
        <location evidence="1">Membrane</location>
        <topology evidence="1">Multi-pass membrane protein</topology>
    </subcellularLocation>
</comment>
<feature type="transmembrane region" description="Helical" evidence="6">
    <location>
        <begin position="222"/>
        <end position="241"/>
    </location>
</feature>
<dbReference type="PANTHER" id="PTHR43243">
    <property type="entry name" value="INNER MEMBRANE TRANSPORTER YGJI-RELATED"/>
    <property type="match status" value="1"/>
</dbReference>
<feature type="transmembrane region" description="Helical" evidence="6">
    <location>
        <begin position="262"/>
        <end position="287"/>
    </location>
</feature>
<feature type="transmembrane region" description="Helical" evidence="6">
    <location>
        <begin position="416"/>
        <end position="435"/>
    </location>
</feature>
<accession>A0A2D2B2S4</accession>
<keyword evidence="8" id="KW-1185">Reference proteome</keyword>
<evidence type="ECO:0000256" key="4">
    <source>
        <dbReference type="ARBA" id="ARBA00022989"/>
    </source>
</evidence>
<keyword evidence="4 6" id="KW-1133">Transmembrane helix</keyword>
<feature type="transmembrane region" description="Helical" evidence="6">
    <location>
        <begin position="441"/>
        <end position="459"/>
    </location>
</feature>
<dbReference type="Proteomes" id="UP000228945">
    <property type="component" value="Chromosome"/>
</dbReference>
<feature type="transmembrane region" description="Helical" evidence="6">
    <location>
        <begin position="179"/>
        <end position="202"/>
    </location>
</feature>
<name>A0A2D2B2S4_9CAUL</name>
<dbReference type="AlphaFoldDB" id="A0A2D2B2S4"/>
<keyword evidence="3 6" id="KW-0812">Transmembrane</keyword>
<dbReference type="Gene3D" id="1.20.1740.10">
    <property type="entry name" value="Amino acid/polyamine transporter I"/>
    <property type="match status" value="1"/>
</dbReference>
<dbReference type="PANTHER" id="PTHR43243:SF4">
    <property type="entry name" value="CATIONIC AMINO ACID TRANSPORTER 4"/>
    <property type="match status" value="1"/>
</dbReference>
<dbReference type="Pfam" id="PF13520">
    <property type="entry name" value="AA_permease_2"/>
    <property type="match status" value="1"/>
</dbReference>
<evidence type="ECO:0000256" key="5">
    <source>
        <dbReference type="ARBA" id="ARBA00023136"/>
    </source>
</evidence>
<feature type="transmembrane region" description="Helical" evidence="6">
    <location>
        <begin position="384"/>
        <end position="404"/>
    </location>
</feature>
<reference evidence="7 8" key="1">
    <citation type="submission" date="2017-10" db="EMBL/GenBank/DDBJ databases">
        <title>Genome sequence of Caulobacter mirabilis FWC38.</title>
        <authorList>
            <person name="Fiebig A."/>
            <person name="Crosson S."/>
        </authorList>
    </citation>
    <scope>NUCLEOTIDE SEQUENCE [LARGE SCALE GENOMIC DNA]</scope>
    <source>
        <strain evidence="7 8">FWC 38</strain>
    </source>
</reference>
<dbReference type="KEGG" id="cmb:CSW64_20190"/>
<dbReference type="EMBL" id="CP024201">
    <property type="protein sequence ID" value="ATQ44540.1"/>
    <property type="molecule type" value="Genomic_DNA"/>
</dbReference>
<gene>
    <name evidence="7" type="ORF">CSW64_20190</name>
</gene>
<protein>
    <submittedName>
        <fullName evidence="7">Amino acid permease</fullName>
    </submittedName>
</protein>
<evidence type="ECO:0000256" key="6">
    <source>
        <dbReference type="SAM" id="Phobius"/>
    </source>
</evidence>
<evidence type="ECO:0000256" key="1">
    <source>
        <dbReference type="ARBA" id="ARBA00004141"/>
    </source>
</evidence>
<dbReference type="OrthoDB" id="9804700at2"/>
<dbReference type="GO" id="GO:0015171">
    <property type="term" value="F:amino acid transmembrane transporter activity"/>
    <property type="evidence" value="ECO:0007669"/>
    <property type="project" value="TreeGrafter"/>
</dbReference>
<keyword evidence="2" id="KW-0813">Transport</keyword>
<evidence type="ECO:0000256" key="3">
    <source>
        <dbReference type="ARBA" id="ARBA00022692"/>
    </source>
</evidence>
<proteinExistence type="predicted"/>
<sequence length="469" mass="49058">MSFLTRRTAIDGDVGHTAGSGLRATLGWPHLVALGVGAIVGTGIYTLTGEAAGLAGPGAMLAFLIAGAVCAAAALCYAEMATLMPRAGSAYTYSYAVMGETTAWVVGWSLILEYTVVCAAVAVGWAGYASGLILQYWPDAPKALMAGPHAGGIINLPAVFIAMIVAGLLALGTRESARVNFVLVIVKLIALAGFIALALPAFNGAHFTPFMPHGFWPHEVDGVKMGVMAAAAIIFFAFYGFDAISTASEETKNPARDLTIGIVGSMVLCTLIYMGVAAAAIGAMLPADFAKSPEPLAHIIRELGHPTAAQLIGLAAVIAMPTVIMVFMFGQTRVFFAMARDGLLPKALSRVNAKTGTPVLVTLFTGLIASILGGLLPLGEIVSLANAGTLAAFIATALSMMILRRKEPARPRRFKTPLWFITGPFAILGCLYLFAGLPSKTWLFFLIWNAIGLLVYLAYGRTKSNLAKS</sequence>
<feature type="transmembrane region" description="Helical" evidence="6">
    <location>
        <begin position="359"/>
        <end position="378"/>
    </location>
</feature>
<evidence type="ECO:0000313" key="8">
    <source>
        <dbReference type="Proteomes" id="UP000228945"/>
    </source>
</evidence>
<keyword evidence="5 6" id="KW-0472">Membrane</keyword>
<dbReference type="RefSeq" id="WP_099623788.1">
    <property type="nucleotide sequence ID" value="NZ_CP024201.1"/>
</dbReference>
<dbReference type="InterPro" id="IPR002293">
    <property type="entry name" value="AA/rel_permease1"/>
</dbReference>